<reference evidence="1 2" key="1">
    <citation type="journal article" date="2011" name="J. Bacteriol.">
        <title>Genome sequence of the nonpathogenic Listeria monocytogenes serovar 4a strain M7.</title>
        <authorList>
            <person name="Chen J."/>
            <person name="Xia Y."/>
            <person name="Cheng C."/>
            <person name="Fang C."/>
            <person name="Shan Y."/>
            <person name="Jin G."/>
            <person name="Fang W."/>
        </authorList>
    </citation>
    <scope>NUCLEOTIDE SEQUENCE [LARGE SCALE GENOMIC DNA]</scope>
    <source>
        <strain evidence="1 2">M7</strain>
    </source>
</reference>
<gene>
    <name evidence="1" type="ordered locus">LMM7_2695</name>
</gene>
<dbReference type="PATRIC" id="fig|1030009.3.peg.2684"/>
<sequence>MDISLAKKDAEMLMPIFKAVADKAYKEGVADGRKSFMEYPELLTNKHLAEIFSCTTSYVSSTIVKKEGFPKFKHLQSRYPRNLVFTWIEENTKNMA</sequence>
<name>A0A0E0V0D5_LISMM</name>
<dbReference type="RefSeq" id="WP_003734955.1">
    <property type="nucleotide sequence ID" value="NC_017537.1"/>
</dbReference>
<proteinExistence type="predicted"/>
<dbReference type="KEGG" id="lmq:LMM7_2695"/>
<protein>
    <recommendedName>
        <fullName evidence="3">DNA-binding protein</fullName>
    </recommendedName>
</protein>
<organism evidence="1 2">
    <name type="scientific">Listeria monocytogenes serotype 4a (strain M7)</name>
    <dbReference type="NCBI Taxonomy" id="1030009"/>
    <lineage>
        <taxon>Bacteria</taxon>
        <taxon>Bacillati</taxon>
        <taxon>Bacillota</taxon>
        <taxon>Bacilli</taxon>
        <taxon>Bacillales</taxon>
        <taxon>Listeriaceae</taxon>
        <taxon>Listeria</taxon>
    </lineage>
</organism>
<evidence type="ECO:0000313" key="2">
    <source>
        <dbReference type="Proteomes" id="UP000000486"/>
    </source>
</evidence>
<dbReference type="HOGENOM" id="CLU_2356354_0_0_9"/>
<dbReference type="AlphaFoldDB" id="A0A0E0V0D5"/>
<evidence type="ECO:0000313" key="1">
    <source>
        <dbReference type="EMBL" id="AEH93700.1"/>
    </source>
</evidence>
<accession>A0A0E0V0D5</accession>
<evidence type="ECO:0008006" key="3">
    <source>
        <dbReference type="Google" id="ProtNLM"/>
    </source>
</evidence>
<dbReference type="Proteomes" id="UP000000486">
    <property type="component" value="Chromosome"/>
</dbReference>
<dbReference type="EMBL" id="CP002816">
    <property type="protein sequence ID" value="AEH93700.1"/>
    <property type="molecule type" value="Genomic_DNA"/>
</dbReference>